<evidence type="ECO:0000256" key="3">
    <source>
        <dbReference type="ARBA" id="ARBA00023082"/>
    </source>
</evidence>
<dbReference type="InterPro" id="IPR014284">
    <property type="entry name" value="RNA_pol_sigma-70_dom"/>
</dbReference>
<feature type="domain" description="RNA polymerase sigma factor 70 region 4 type 2" evidence="6">
    <location>
        <begin position="113"/>
        <end position="165"/>
    </location>
</feature>
<dbReference type="SUPFAM" id="SSF88659">
    <property type="entry name" value="Sigma3 and sigma4 domains of RNA polymerase sigma factors"/>
    <property type="match status" value="1"/>
</dbReference>
<dbReference type="PANTHER" id="PTHR43133">
    <property type="entry name" value="RNA POLYMERASE ECF-TYPE SIGMA FACTO"/>
    <property type="match status" value="1"/>
</dbReference>
<comment type="caution">
    <text evidence="7">The sequence shown here is derived from an EMBL/GenBank/DDBJ whole genome shotgun (WGS) entry which is preliminary data.</text>
</comment>
<dbReference type="GO" id="GO:0003677">
    <property type="term" value="F:DNA binding"/>
    <property type="evidence" value="ECO:0007669"/>
    <property type="project" value="InterPro"/>
</dbReference>
<protein>
    <submittedName>
        <fullName evidence="7">RNA polymerase ECF family sigma subunit</fullName>
    </submittedName>
</protein>
<evidence type="ECO:0000259" key="5">
    <source>
        <dbReference type="Pfam" id="PF04542"/>
    </source>
</evidence>
<dbReference type="AlphaFoldDB" id="A0A3D9VEZ3"/>
<evidence type="ECO:0000256" key="2">
    <source>
        <dbReference type="ARBA" id="ARBA00023015"/>
    </source>
</evidence>
<gene>
    <name evidence="7" type="ORF">DFJ64_3167</name>
</gene>
<dbReference type="Gene3D" id="1.10.10.10">
    <property type="entry name" value="Winged helix-like DNA-binding domain superfamily/Winged helix DNA-binding domain"/>
    <property type="match status" value="1"/>
</dbReference>
<reference evidence="7 8" key="1">
    <citation type="submission" date="2018-08" db="EMBL/GenBank/DDBJ databases">
        <title>Sequencing the genomes of 1000 actinobacteria strains.</title>
        <authorList>
            <person name="Klenk H.-P."/>
        </authorList>
    </citation>
    <scope>NUCLEOTIDE SEQUENCE [LARGE SCALE GENOMIC DNA]</scope>
    <source>
        <strain evidence="7 8">DSM 22891</strain>
    </source>
</reference>
<dbReference type="Gene3D" id="1.10.1740.10">
    <property type="match status" value="1"/>
</dbReference>
<dbReference type="RefSeq" id="WP_170152633.1">
    <property type="nucleotide sequence ID" value="NZ_QTUC01000001.1"/>
</dbReference>
<dbReference type="InterPro" id="IPR039425">
    <property type="entry name" value="RNA_pol_sigma-70-like"/>
</dbReference>
<dbReference type="EMBL" id="QTUC01000001">
    <property type="protein sequence ID" value="REF37715.1"/>
    <property type="molecule type" value="Genomic_DNA"/>
</dbReference>
<accession>A0A3D9VEZ3</accession>
<feature type="domain" description="RNA polymerase sigma-70 region 2" evidence="5">
    <location>
        <begin position="11"/>
        <end position="79"/>
    </location>
</feature>
<dbReference type="InterPro" id="IPR013249">
    <property type="entry name" value="RNA_pol_sigma70_r4_t2"/>
</dbReference>
<dbReference type="InterPro" id="IPR036388">
    <property type="entry name" value="WH-like_DNA-bd_sf"/>
</dbReference>
<dbReference type="GO" id="GO:0016987">
    <property type="term" value="F:sigma factor activity"/>
    <property type="evidence" value="ECO:0007669"/>
    <property type="project" value="UniProtKB-KW"/>
</dbReference>
<dbReference type="NCBIfam" id="TIGR02937">
    <property type="entry name" value="sigma70-ECF"/>
    <property type="match status" value="1"/>
</dbReference>
<keyword evidence="8" id="KW-1185">Reference proteome</keyword>
<name>A0A3D9VEZ3_THECX</name>
<evidence type="ECO:0000256" key="4">
    <source>
        <dbReference type="ARBA" id="ARBA00023163"/>
    </source>
</evidence>
<dbReference type="PANTHER" id="PTHR43133:SF62">
    <property type="entry name" value="RNA POLYMERASE SIGMA FACTOR SIGZ"/>
    <property type="match status" value="1"/>
</dbReference>
<sequence length="180" mass="20034">MATPEQLFTEIFEANHRAVHAYLLGRVGDRELARDLVQETFLRVWRRLDEVAALPSERRQAWIFTVARNLATDTHRSRATRDATIRALDVTAQAESAAAENPETRVQRDELLEELGEAVRALPEDLRVVLAMRVVGELTSAEIGAALGQPAGTVRYKLAKARRALAERLQLVEPEVGESG</sequence>
<organism evidence="7 8">
    <name type="scientific">Thermasporomyces composti</name>
    <dbReference type="NCBI Taxonomy" id="696763"/>
    <lineage>
        <taxon>Bacteria</taxon>
        <taxon>Bacillati</taxon>
        <taxon>Actinomycetota</taxon>
        <taxon>Actinomycetes</taxon>
        <taxon>Propionibacteriales</taxon>
        <taxon>Nocardioidaceae</taxon>
        <taxon>Thermasporomyces</taxon>
    </lineage>
</organism>
<dbReference type="CDD" id="cd06171">
    <property type="entry name" value="Sigma70_r4"/>
    <property type="match status" value="1"/>
</dbReference>
<dbReference type="SUPFAM" id="SSF88946">
    <property type="entry name" value="Sigma2 domain of RNA polymerase sigma factors"/>
    <property type="match status" value="1"/>
</dbReference>
<evidence type="ECO:0000259" key="6">
    <source>
        <dbReference type="Pfam" id="PF08281"/>
    </source>
</evidence>
<evidence type="ECO:0000313" key="8">
    <source>
        <dbReference type="Proteomes" id="UP000256485"/>
    </source>
</evidence>
<proteinExistence type="inferred from homology"/>
<dbReference type="GO" id="GO:0006352">
    <property type="term" value="P:DNA-templated transcription initiation"/>
    <property type="evidence" value="ECO:0007669"/>
    <property type="project" value="InterPro"/>
</dbReference>
<evidence type="ECO:0000313" key="7">
    <source>
        <dbReference type="EMBL" id="REF37715.1"/>
    </source>
</evidence>
<dbReference type="Pfam" id="PF08281">
    <property type="entry name" value="Sigma70_r4_2"/>
    <property type="match status" value="1"/>
</dbReference>
<dbReference type="Pfam" id="PF04542">
    <property type="entry name" value="Sigma70_r2"/>
    <property type="match status" value="1"/>
</dbReference>
<dbReference type="InterPro" id="IPR007627">
    <property type="entry name" value="RNA_pol_sigma70_r2"/>
</dbReference>
<comment type="similarity">
    <text evidence="1">Belongs to the sigma-70 factor family. ECF subfamily.</text>
</comment>
<keyword evidence="2" id="KW-0805">Transcription regulation</keyword>
<dbReference type="InterPro" id="IPR013325">
    <property type="entry name" value="RNA_pol_sigma_r2"/>
</dbReference>
<keyword evidence="3" id="KW-0731">Sigma factor</keyword>
<dbReference type="InterPro" id="IPR013324">
    <property type="entry name" value="RNA_pol_sigma_r3/r4-like"/>
</dbReference>
<keyword evidence="4" id="KW-0804">Transcription</keyword>
<dbReference type="Proteomes" id="UP000256485">
    <property type="component" value="Unassembled WGS sequence"/>
</dbReference>
<evidence type="ECO:0000256" key="1">
    <source>
        <dbReference type="ARBA" id="ARBA00010641"/>
    </source>
</evidence>